<dbReference type="InterPro" id="IPR005134">
    <property type="entry name" value="UPF0114"/>
</dbReference>
<dbReference type="AlphaFoldDB" id="A0A068Z0G4"/>
<keyword evidence="3 7" id="KW-1003">Cell membrane</keyword>
<evidence type="ECO:0000256" key="2">
    <source>
        <dbReference type="ARBA" id="ARBA00005774"/>
    </source>
</evidence>
<gene>
    <name evidence="8" type="ORF">SYMBAF_03865</name>
</gene>
<evidence type="ECO:0000256" key="4">
    <source>
        <dbReference type="ARBA" id="ARBA00022692"/>
    </source>
</evidence>
<evidence type="ECO:0000313" key="8">
    <source>
        <dbReference type="EMBL" id="QLH62249.1"/>
    </source>
</evidence>
<dbReference type="Pfam" id="PF03350">
    <property type="entry name" value="UPF0114"/>
    <property type="match status" value="1"/>
</dbReference>
<keyword evidence="6 7" id="KW-0472">Membrane</keyword>
<evidence type="ECO:0000256" key="5">
    <source>
        <dbReference type="ARBA" id="ARBA00022989"/>
    </source>
</evidence>
<comment type="subcellular location">
    <subcellularLocation>
        <location evidence="1 7">Cell membrane</location>
        <topology evidence="1 7">Multi-pass membrane protein</topology>
    </subcellularLocation>
</comment>
<reference evidence="8 9" key="1">
    <citation type="journal article" date="2014" name="Genome Announc.">
        <title>Whole-Genome Sequence of Serratia symbiotica Strain CWBI-2.3T, a Free-Living Symbiont of the Black Bean Aphid Aphis fabae.</title>
        <authorList>
            <person name="Foray V."/>
            <person name="Grigorescu A.S."/>
            <person name="Sabri A."/>
            <person name="Haubruge E."/>
            <person name="Lognay G."/>
            <person name="Francis F."/>
            <person name="Fauconnier M.L."/>
            <person name="Hance T."/>
            <person name="Thonart P."/>
        </authorList>
    </citation>
    <scope>NUCLEOTIDE SEQUENCE [LARGE SCALE GENOMIC DNA]</scope>
    <source>
        <strain evidence="8">CWBI-2.3</strain>
    </source>
</reference>
<sequence>MERILTRVMFAARWVMAPVYLGLTAGLLVLAYKFFIDLFELFSHVTHYSNEEIILHLLSLVDFVLIGGLLVMVIYSGYENFVSRLNIDGANDELSWIGKMDVESLKNKVFVSVVSISTIHLLGVFMESKSIPNDKIIMYISLHVCFVLTALLMQLLERLSKNR</sequence>
<dbReference type="InterPro" id="IPR020761">
    <property type="entry name" value="UPF0114_bac"/>
</dbReference>
<feature type="transmembrane region" description="Helical" evidence="7">
    <location>
        <begin position="12"/>
        <end position="33"/>
    </location>
</feature>
<feature type="transmembrane region" description="Helical" evidence="7">
    <location>
        <begin position="109"/>
        <end position="125"/>
    </location>
</feature>
<evidence type="ECO:0000256" key="7">
    <source>
        <dbReference type="HAMAP-Rule" id="MF_00143"/>
    </source>
</evidence>
<dbReference type="PANTHER" id="PTHR38596">
    <property type="entry name" value="UPF0114 PROTEIN YQHA"/>
    <property type="match status" value="1"/>
</dbReference>
<dbReference type="GO" id="GO:0005886">
    <property type="term" value="C:plasma membrane"/>
    <property type="evidence" value="ECO:0007669"/>
    <property type="project" value="UniProtKB-SubCell"/>
</dbReference>
<accession>A0A068Z0G4</accession>
<dbReference type="EMBL" id="CP050855">
    <property type="protein sequence ID" value="QLH62249.1"/>
    <property type="molecule type" value="Genomic_DNA"/>
</dbReference>
<evidence type="ECO:0000256" key="1">
    <source>
        <dbReference type="ARBA" id="ARBA00004651"/>
    </source>
</evidence>
<dbReference type="RefSeq" id="WP_040263029.1">
    <property type="nucleotide sequence ID" value="NZ_CP050855.1"/>
</dbReference>
<keyword evidence="5 7" id="KW-1133">Transmembrane helix</keyword>
<dbReference type="Proteomes" id="UP000042738">
    <property type="component" value="Chromosome"/>
</dbReference>
<dbReference type="NCBIfam" id="TIGR00645">
    <property type="entry name" value="HI0507"/>
    <property type="match status" value="1"/>
</dbReference>
<comment type="similarity">
    <text evidence="2 7">Belongs to the UPF0114 family.</text>
</comment>
<evidence type="ECO:0000313" key="9">
    <source>
        <dbReference type="Proteomes" id="UP000042738"/>
    </source>
</evidence>
<proteinExistence type="inferred from homology"/>
<name>A0A068Z0G4_9GAMM</name>
<dbReference type="GeneID" id="93735656"/>
<keyword evidence="4 7" id="KW-0812">Transmembrane</keyword>
<dbReference type="HAMAP" id="MF_00143">
    <property type="entry name" value="UPF0114"/>
    <property type="match status" value="1"/>
</dbReference>
<dbReference type="STRING" id="138074.SYMBAF_100070"/>
<feature type="transmembrane region" description="Helical" evidence="7">
    <location>
        <begin position="53"/>
        <end position="75"/>
    </location>
</feature>
<feature type="transmembrane region" description="Helical" evidence="7">
    <location>
        <begin position="137"/>
        <end position="156"/>
    </location>
</feature>
<organism evidence="8 9">
    <name type="scientific">Serratia symbiotica</name>
    <dbReference type="NCBI Taxonomy" id="138074"/>
    <lineage>
        <taxon>Bacteria</taxon>
        <taxon>Pseudomonadati</taxon>
        <taxon>Pseudomonadota</taxon>
        <taxon>Gammaproteobacteria</taxon>
        <taxon>Enterobacterales</taxon>
        <taxon>Yersiniaceae</taxon>
        <taxon>Serratia</taxon>
    </lineage>
</organism>
<evidence type="ECO:0000256" key="6">
    <source>
        <dbReference type="ARBA" id="ARBA00023136"/>
    </source>
</evidence>
<evidence type="ECO:0000256" key="3">
    <source>
        <dbReference type="ARBA" id="ARBA00022475"/>
    </source>
</evidence>
<dbReference type="PANTHER" id="PTHR38596:SF1">
    <property type="entry name" value="UPF0114 PROTEIN YQHA"/>
    <property type="match status" value="1"/>
</dbReference>
<protein>
    <recommendedName>
        <fullName evidence="7">UPF0114 protein SYMBAF_03865</fullName>
    </recommendedName>
</protein>